<organism evidence="1 2">
    <name type="scientific">Paenibacillus allorhizosphaerae</name>
    <dbReference type="NCBI Taxonomy" id="2849866"/>
    <lineage>
        <taxon>Bacteria</taxon>
        <taxon>Bacillati</taxon>
        <taxon>Bacillota</taxon>
        <taxon>Bacilli</taxon>
        <taxon>Bacillales</taxon>
        <taxon>Paenibacillaceae</taxon>
        <taxon>Paenibacillus</taxon>
    </lineage>
</organism>
<sequence length="55" mass="6532">MHEKFLCDGSDLHKPVEISSFVDSEAIMGKTHVLCREHRRMDEIARMYKIEVHFK</sequence>
<dbReference type="EMBL" id="CAJVCE010000006">
    <property type="protein sequence ID" value="CAG7638038.1"/>
    <property type="molecule type" value="Genomic_DNA"/>
</dbReference>
<proteinExistence type="predicted"/>
<comment type="caution">
    <text evidence="1">The sequence shown here is derived from an EMBL/GenBank/DDBJ whole genome shotgun (WGS) entry which is preliminary data.</text>
</comment>
<keyword evidence="2" id="KW-1185">Reference proteome</keyword>
<accession>A0ABN7TJE6</accession>
<dbReference type="Proteomes" id="UP000730618">
    <property type="component" value="Unassembled WGS sequence"/>
</dbReference>
<evidence type="ECO:0000313" key="1">
    <source>
        <dbReference type="EMBL" id="CAG7638038.1"/>
    </source>
</evidence>
<reference evidence="1 2" key="1">
    <citation type="submission" date="2021-06" db="EMBL/GenBank/DDBJ databases">
        <authorList>
            <person name="Criscuolo A."/>
        </authorList>
    </citation>
    <scope>NUCLEOTIDE SEQUENCE [LARGE SCALE GENOMIC DNA]</scope>
    <source>
        <strain evidence="2">CIP 111802</strain>
    </source>
</reference>
<name>A0ABN7TJE6_9BACL</name>
<evidence type="ECO:0000313" key="2">
    <source>
        <dbReference type="Proteomes" id="UP000730618"/>
    </source>
</evidence>
<gene>
    <name evidence="1" type="ORF">PAECIP111802_02400</name>
</gene>
<protein>
    <submittedName>
        <fullName evidence="1">Uncharacterized protein</fullName>
    </submittedName>
</protein>